<dbReference type="EMBL" id="LR586016">
    <property type="protein sequence ID" value="VIP02666.1"/>
    <property type="molecule type" value="Genomic_DNA"/>
</dbReference>
<accession>A0A6C2YMK2</accession>
<protein>
    <recommendedName>
        <fullName evidence="5">Transmembrane protein</fullName>
    </recommendedName>
</protein>
<feature type="transmembrane region" description="Helical" evidence="2">
    <location>
        <begin position="6"/>
        <end position="25"/>
    </location>
</feature>
<feature type="transmembrane region" description="Helical" evidence="2">
    <location>
        <begin position="145"/>
        <end position="167"/>
    </location>
</feature>
<name>A0A6C2YMK2_9BACT</name>
<organism evidence="3">
    <name type="scientific">Tuwongella immobilis</name>
    <dbReference type="NCBI Taxonomy" id="692036"/>
    <lineage>
        <taxon>Bacteria</taxon>
        <taxon>Pseudomonadati</taxon>
        <taxon>Planctomycetota</taxon>
        <taxon>Planctomycetia</taxon>
        <taxon>Gemmatales</taxon>
        <taxon>Gemmataceae</taxon>
        <taxon>Tuwongella</taxon>
    </lineage>
</organism>
<keyword evidence="2" id="KW-1133">Transmembrane helix</keyword>
<feature type="region of interest" description="Disordered" evidence="1">
    <location>
        <begin position="85"/>
        <end position="127"/>
    </location>
</feature>
<keyword evidence="2" id="KW-0472">Membrane</keyword>
<evidence type="ECO:0008006" key="5">
    <source>
        <dbReference type="Google" id="ProtNLM"/>
    </source>
</evidence>
<evidence type="ECO:0000313" key="3">
    <source>
        <dbReference type="EMBL" id="VIP02666.1"/>
    </source>
</evidence>
<dbReference type="EMBL" id="LR593887">
    <property type="protein sequence ID" value="VTS02087.1"/>
    <property type="molecule type" value="Genomic_DNA"/>
</dbReference>
<reference evidence="3" key="1">
    <citation type="submission" date="2019-04" db="EMBL/GenBank/DDBJ databases">
        <authorList>
            <consortium name="Science for Life Laboratories"/>
        </authorList>
    </citation>
    <scope>NUCLEOTIDE SEQUENCE</scope>
    <source>
        <strain evidence="3">MBLW1</strain>
    </source>
</reference>
<keyword evidence="4" id="KW-1185">Reference proteome</keyword>
<dbReference type="RefSeq" id="WP_162657816.1">
    <property type="nucleotide sequence ID" value="NZ_LR593887.1"/>
</dbReference>
<dbReference type="KEGG" id="tim:GMBLW1_12940"/>
<evidence type="ECO:0000256" key="2">
    <source>
        <dbReference type="SAM" id="Phobius"/>
    </source>
</evidence>
<gene>
    <name evidence="3" type="ORF">GMBLW1_12940</name>
</gene>
<feature type="region of interest" description="Disordered" evidence="1">
    <location>
        <begin position="197"/>
        <end position="223"/>
    </location>
</feature>
<keyword evidence="2" id="KW-0812">Transmembrane</keyword>
<sequence>MNAPMSVALILVGVLVPLGIGTLVMQIRGFRRLKSGPMMPEDDRRYFRARHRRRMLMSANLLAIAGMLGWTYLSGMEAQADALTKPVAGNPPQNPEGNPPAENLPPVGEAAEPAANPPEAGAAANPVVPRKLTPEQREFVRFYSLYWILTLVLLFLLVSFALFDLLATRTYAMRQLRQMREDHRVILERDLAVYRQQRSDRRRFQMPESPDGPPNGPSMPPSN</sequence>
<feature type="compositionally biased region" description="Low complexity" evidence="1">
    <location>
        <begin position="99"/>
        <end position="127"/>
    </location>
</feature>
<feature type="transmembrane region" description="Helical" evidence="2">
    <location>
        <begin position="55"/>
        <end position="73"/>
    </location>
</feature>
<dbReference type="Proteomes" id="UP000464378">
    <property type="component" value="Chromosome"/>
</dbReference>
<evidence type="ECO:0000313" key="4">
    <source>
        <dbReference type="Proteomes" id="UP000464378"/>
    </source>
</evidence>
<evidence type="ECO:0000256" key="1">
    <source>
        <dbReference type="SAM" id="MobiDB-lite"/>
    </source>
</evidence>
<feature type="compositionally biased region" description="Pro residues" evidence="1">
    <location>
        <begin position="210"/>
        <end position="223"/>
    </location>
</feature>
<proteinExistence type="predicted"/>
<dbReference type="InParanoid" id="A0A6C2YMK2"/>
<dbReference type="AlphaFoldDB" id="A0A6C2YMK2"/>